<accession>A0AA88VB44</accession>
<dbReference type="PANTHER" id="PTHR36896:SF2">
    <property type="entry name" value="OS01G0729500 PROTEIN"/>
    <property type="match status" value="1"/>
</dbReference>
<evidence type="ECO:0000256" key="1">
    <source>
        <dbReference type="SAM" id="SignalP"/>
    </source>
</evidence>
<dbReference type="PANTHER" id="PTHR36896">
    <property type="entry name" value="OS01G0729500 PROTEIN"/>
    <property type="match status" value="1"/>
</dbReference>
<dbReference type="Proteomes" id="UP001188597">
    <property type="component" value="Unassembled WGS sequence"/>
</dbReference>
<dbReference type="AlphaFoldDB" id="A0AA88VB44"/>
<sequence>MATLTNLTLLLILLLVTLFQLSTSILAGNSGPIHVDGGGASRNLLALRRKVNQAPNCGEIATRSQCSAKAECRWCRSEAVDDACFSKLEAWRLPSQVFSCD</sequence>
<proteinExistence type="predicted"/>
<organism evidence="2 3">
    <name type="scientific">Escallonia herrerae</name>
    <dbReference type="NCBI Taxonomy" id="1293975"/>
    <lineage>
        <taxon>Eukaryota</taxon>
        <taxon>Viridiplantae</taxon>
        <taxon>Streptophyta</taxon>
        <taxon>Embryophyta</taxon>
        <taxon>Tracheophyta</taxon>
        <taxon>Spermatophyta</taxon>
        <taxon>Magnoliopsida</taxon>
        <taxon>eudicotyledons</taxon>
        <taxon>Gunneridae</taxon>
        <taxon>Pentapetalae</taxon>
        <taxon>asterids</taxon>
        <taxon>campanulids</taxon>
        <taxon>Escalloniales</taxon>
        <taxon>Escalloniaceae</taxon>
        <taxon>Escallonia</taxon>
    </lineage>
</organism>
<evidence type="ECO:0000313" key="3">
    <source>
        <dbReference type="Proteomes" id="UP001188597"/>
    </source>
</evidence>
<name>A0AA88VB44_9ASTE</name>
<dbReference type="EMBL" id="JAVXUP010002353">
    <property type="protein sequence ID" value="KAK3003845.1"/>
    <property type="molecule type" value="Genomic_DNA"/>
</dbReference>
<feature type="signal peptide" evidence="1">
    <location>
        <begin position="1"/>
        <end position="27"/>
    </location>
</feature>
<feature type="chain" id="PRO_5041675950" evidence="1">
    <location>
        <begin position="28"/>
        <end position="101"/>
    </location>
</feature>
<gene>
    <name evidence="2" type="ORF">RJ639_019619</name>
</gene>
<comment type="caution">
    <text evidence="2">The sequence shown here is derived from an EMBL/GenBank/DDBJ whole genome shotgun (WGS) entry which is preliminary data.</text>
</comment>
<keyword evidence="3" id="KW-1185">Reference proteome</keyword>
<reference evidence="2" key="1">
    <citation type="submission" date="2022-12" db="EMBL/GenBank/DDBJ databases">
        <title>Draft genome assemblies for two species of Escallonia (Escalloniales).</title>
        <authorList>
            <person name="Chanderbali A."/>
            <person name="Dervinis C."/>
            <person name="Anghel I."/>
            <person name="Soltis D."/>
            <person name="Soltis P."/>
            <person name="Zapata F."/>
        </authorList>
    </citation>
    <scope>NUCLEOTIDE SEQUENCE</scope>
    <source>
        <strain evidence="2">UCBG64.0493</strain>
        <tissue evidence="2">Leaf</tissue>
    </source>
</reference>
<keyword evidence="1" id="KW-0732">Signal</keyword>
<protein>
    <submittedName>
        <fullName evidence="2">Uncharacterized protein</fullName>
    </submittedName>
</protein>
<evidence type="ECO:0000313" key="2">
    <source>
        <dbReference type="EMBL" id="KAK3003845.1"/>
    </source>
</evidence>